<dbReference type="InterPro" id="IPR027417">
    <property type="entry name" value="P-loop_NTPase"/>
</dbReference>
<dbReference type="GO" id="GO:0022857">
    <property type="term" value="F:transmembrane transporter activity"/>
    <property type="evidence" value="ECO:0007669"/>
    <property type="project" value="TreeGrafter"/>
</dbReference>
<gene>
    <name evidence="2" type="ORF">AB1Y20_010099</name>
</gene>
<evidence type="ECO:0000313" key="2">
    <source>
        <dbReference type="EMBL" id="KAL1528771.1"/>
    </source>
</evidence>
<reference evidence="2 3" key="1">
    <citation type="journal article" date="2024" name="Science">
        <title>Giant polyketide synthase enzymes in the biosynthesis of giant marine polyether toxins.</title>
        <authorList>
            <person name="Fallon T.R."/>
            <person name="Shende V.V."/>
            <person name="Wierzbicki I.H."/>
            <person name="Pendleton A.L."/>
            <person name="Watervoot N.F."/>
            <person name="Auber R.P."/>
            <person name="Gonzalez D.J."/>
            <person name="Wisecaver J.H."/>
            <person name="Moore B.S."/>
        </authorList>
    </citation>
    <scope>NUCLEOTIDE SEQUENCE [LARGE SCALE GENOMIC DNA]</scope>
    <source>
        <strain evidence="2 3">12B1</strain>
    </source>
</reference>
<name>A0AB34K3H8_PRYPA</name>
<evidence type="ECO:0000259" key="1">
    <source>
        <dbReference type="SMART" id="SM00382"/>
    </source>
</evidence>
<protein>
    <recommendedName>
        <fullName evidence="1">AAA+ ATPase domain-containing protein</fullName>
    </recommendedName>
</protein>
<dbReference type="PROSITE" id="PS00211">
    <property type="entry name" value="ABC_TRANSPORTER_1"/>
    <property type="match status" value="1"/>
</dbReference>
<evidence type="ECO:0000313" key="3">
    <source>
        <dbReference type="Proteomes" id="UP001515480"/>
    </source>
</evidence>
<dbReference type="AlphaFoldDB" id="A0AB34K3H8"/>
<dbReference type="GO" id="GO:0005524">
    <property type="term" value="F:ATP binding"/>
    <property type="evidence" value="ECO:0007669"/>
    <property type="project" value="InterPro"/>
</dbReference>
<dbReference type="GO" id="GO:0005886">
    <property type="term" value="C:plasma membrane"/>
    <property type="evidence" value="ECO:0007669"/>
    <property type="project" value="TreeGrafter"/>
</dbReference>
<dbReference type="EMBL" id="JBGBPQ010000002">
    <property type="protein sequence ID" value="KAL1528771.1"/>
    <property type="molecule type" value="Genomic_DNA"/>
</dbReference>
<comment type="caution">
    <text evidence="2">The sequence shown here is derived from an EMBL/GenBank/DDBJ whole genome shotgun (WGS) entry which is preliminary data.</text>
</comment>
<sequence length="759" mass="79589">MEAAALALSAFWMRCVLGGGRPAARLAAAVGVALYALLLFDAHPSWLSLCAVLLAQAAASALLRPPHRGTGVCLLACSGSAAALSLPSPPCDPALAAALAAAAFAASLIRTLGPPLVGEWRAHPWKPVVPALVAAVVVAHGAQILPLDEFALARSVCVRFVGPQFDAMAARLALTTIHTQVLVGQLGVAYLRSAQLRKNRLLDVAHGRLRAAAFVQSVGGFILFTAAPYMAQRTLFSLLNEQVFLRFADEVENALRLDAVLATHHSLAAAAASNLTIEAHADALRQLVTTAFRIFERKVFSLPKLALFPALLYAHPLLSAAFLPLALAVDGAKASLTASLTRRIDEHRAATRRLASRRQRVEAHDAAHAEQIGAAAAAPLLRRTWRRHAAALQAEAASQAALEGLRDWVGWLYWQDVLSPSVECAVAALLEAGHAGAADVWLYARVLEDGVDALLTRSRKEAQLASLRADAAALRRLAASLAAAEGGGALRCAWGGGVAVGCAYRRGEAAVEARLPPLHAGVYALAGANGSGKSTLLALLAACARGGALPAGVAADGACEVALPSAEVVEIGSRAWCPLHLAPIEWVAWGLAGGGAAHLRAAAHAAAELRFGGGAADVARQWGEEHEDYCRELSAGQRAKLELIRGVFVRPRCPEVLLLDEVFAPLDPASKAAAMRKLKAFCTDSVVLVVYHPDSAEHREAAEQAGASVDALCEAGVDAFFDGVLEVRRGALLPLQSCRERRLAPQLPSHDELAEDHSS</sequence>
<dbReference type="PANTHER" id="PTHR24220">
    <property type="entry name" value="IMPORT ATP-BINDING PROTEIN"/>
    <property type="match status" value="1"/>
</dbReference>
<dbReference type="Proteomes" id="UP001515480">
    <property type="component" value="Unassembled WGS sequence"/>
</dbReference>
<feature type="domain" description="AAA+ ATPase" evidence="1">
    <location>
        <begin position="519"/>
        <end position="731"/>
    </location>
</feature>
<dbReference type="GO" id="GO:0016887">
    <property type="term" value="F:ATP hydrolysis activity"/>
    <property type="evidence" value="ECO:0007669"/>
    <property type="project" value="InterPro"/>
</dbReference>
<dbReference type="CDD" id="cd00267">
    <property type="entry name" value="ABC_ATPase"/>
    <property type="match status" value="1"/>
</dbReference>
<dbReference type="InterPro" id="IPR003593">
    <property type="entry name" value="AAA+_ATPase"/>
</dbReference>
<accession>A0AB34K3H8</accession>
<dbReference type="InterPro" id="IPR017871">
    <property type="entry name" value="ABC_transporter-like_CS"/>
</dbReference>
<dbReference type="PANTHER" id="PTHR24220:SF684">
    <property type="entry name" value="FE(3+) IONS IMPORT ATP-BINDING PROTEIN FBPC"/>
    <property type="match status" value="1"/>
</dbReference>
<organism evidence="2 3">
    <name type="scientific">Prymnesium parvum</name>
    <name type="common">Toxic golden alga</name>
    <dbReference type="NCBI Taxonomy" id="97485"/>
    <lineage>
        <taxon>Eukaryota</taxon>
        <taxon>Haptista</taxon>
        <taxon>Haptophyta</taxon>
        <taxon>Prymnesiophyceae</taxon>
        <taxon>Prymnesiales</taxon>
        <taxon>Prymnesiaceae</taxon>
        <taxon>Prymnesium</taxon>
    </lineage>
</organism>
<keyword evidence="3" id="KW-1185">Reference proteome</keyword>
<dbReference type="SUPFAM" id="SSF52540">
    <property type="entry name" value="P-loop containing nucleoside triphosphate hydrolases"/>
    <property type="match status" value="1"/>
</dbReference>
<dbReference type="Gene3D" id="3.40.50.300">
    <property type="entry name" value="P-loop containing nucleotide triphosphate hydrolases"/>
    <property type="match status" value="1"/>
</dbReference>
<proteinExistence type="predicted"/>
<dbReference type="InterPro" id="IPR015854">
    <property type="entry name" value="ABC_transpr_LolD-like"/>
</dbReference>
<dbReference type="SMART" id="SM00382">
    <property type="entry name" value="AAA"/>
    <property type="match status" value="1"/>
</dbReference>